<evidence type="ECO:0000256" key="1">
    <source>
        <dbReference type="SAM" id="MobiDB-lite"/>
    </source>
</evidence>
<sequence length="207" mass="20189">MRAQTLATALPLLMLASSAVAVDCSTHSFTTCADKIVHWFDPDTGEICDPLDCGGGRAPPKTDVPGCPMYTGTETRATSKSYLPCWTSSATATPTSESSAEVTSSTSDSTTVTETSAPTVSSTTAVVTTHATTTSEGAAISSPSTTPAASLSSSKGAASSSGSSANASGSGSNSASAQTTTAFNAGGALTGSFVAVAGAALGVIALI</sequence>
<reference evidence="3 4" key="1">
    <citation type="journal article" date="2023" name="IMA Fungus">
        <title>Comparative genomic study of the Penicillium genus elucidates a diverse pangenome and 15 lateral gene transfer events.</title>
        <authorList>
            <person name="Petersen C."/>
            <person name="Sorensen T."/>
            <person name="Nielsen M.R."/>
            <person name="Sondergaard T.E."/>
            <person name="Sorensen J.L."/>
            <person name="Fitzpatrick D.A."/>
            <person name="Frisvad J.C."/>
            <person name="Nielsen K.L."/>
        </authorList>
    </citation>
    <scope>NUCLEOTIDE SEQUENCE [LARGE SCALE GENOMIC DNA]</scope>
    <source>
        <strain evidence="3 4">IBT 29057</strain>
    </source>
</reference>
<feature type="region of interest" description="Disordered" evidence="1">
    <location>
        <begin position="89"/>
        <end position="177"/>
    </location>
</feature>
<dbReference type="Proteomes" id="UP001216150">
    <property type="component" value="Unassembled WGS sequence"/>
</dbReference>
<evidence type="ECO:0000313" key="3">
    <source>
        <dbReference type="EMBL" id="KAJ5599854.1"/>
    </source>
</evidence>
<evidence type="ECO:0000256" key="2">
    <source>
        <dbReference type="SAM" id="SignalP"/>
    </source>
</evidence>
<feature type="signal peptide" evidence="2">
    <location>
        <begin position="1"/>
        <end position="21"/>
    </location>
</feature>
<dbReference type="AlphaFoldDB" id="A0AAD6E348"/>
<keyword evidence="2" id="KW-0732">Signal</keyword>
<evidence type="ECO:0000313" key="4">
    <source>
        <dbReference type="Proteomes" id="UP001216150"/>
    </source>
</evidence>
<keyword evidence="3" id="KW-0378">Hydrolase</keyword>
<comment type="caution">
    <text evidence="3">The sequence shown here is derived from an EMBL/GenBank/DDBJ whole genome shotgun (WGS) entry which is preliminary data.</text>
</comment>
<accession>A0AAD6E348</accession>
<gene>
    <name evidence="3" type="ORF">N7450_000921</name>
</gene>
<organism evidence="3 4">
    <name type="scientific">Penicillium hetheringtonii</name>
    <dbReference type="NCBI Taxonomy" id="911720"/>
    <lineage>
        <taxon>Eukaryota</taxon>
        <taxon>Fungi</taxon>
        <taxon>Dikarya</taxon>
        <taxon>Ascomycota</taxon>
        <taxon>Pezizomycotina</taxon>
        <taxon>Eurotiomycetes</taxon>
        <taxon>Eurotiomycetidae</taxon>
        <taxon>Eurotiales</taxon>
        <taxon>Aspergillaceae</taxon>
        <taxon>Penicillium</taxon>
    </lineage>
</organism>
<protein>
    <submittedName>
        <fullName evidence="3">Glycoside hydrolase 18 protein</fullName>
    </submittedName>
</protein>
<feature type="chain" id="PRO_5042238107" evidence="2">
    <location>
        <begin position="22"/>
        <end position="207"/>
    </location>
</feature>
<name>A0AAD6E348_9EURO</name>
<keyword evidence="4" id="KW-1185">Reference proteome</keyword>
<dbReference type="EMBL" id="JAQJAC010000001">
    <property type="protein sequence ID" value="KAJ5599854.1"/>
    <property type="molecule type" value="Genomic_DNA"/>
</dbReference>
<proteinExistence type="predicted"/>
<dbReference type="GO" id="GO:0016787">
    <property type="term" value="F:hydrolase activity"/>
    <property type="evidence" value="ECO:0007669"/>
    <property type="project" value="UniProtKB-KW"/>
</dbReference>